<dbReference type="Proteomes" id="UP000425960">
    <property type="component" value="Chromosome"/>
</dbReference>
<dbReference type="GO" id="GO:0016020">
    <property type="term" value="C:membrane"/>
    <property type="evidence" value="ECO:0007669"/>
    <property type="project" value="InterPro"/>
</dbReference>
<name>A0A5K7ZMH9_9BACT</name>
<dbReference type="GO" id="GO:0005975">
    <property type="term" value="P:carbohydrate metabolic process"/>
    <property type="evidence" value="ECO:0007669"/>
    <property type="project" value="InterPro"/>
</dbReference>
<dbReference type="Pfam" id="PF01531">
    <property type="entry name" value="Glyco_transf_11"/>
    <property type="match status" value="1"/>
</dbReference>
<evidence type="ECO:0000256" key="1">
    <source>
        <dbReference type="ARBA" id="ARBA00022676"/>
    </source>
</evidence>
<dbReference type="AlphaFoldDB" id="A0A5K7ZMH9"/>
<accession>A0A5K7ZMH9</accession>
<keyword evidence="2" id="KW-0808">Transferase</keyword>
<dbReference type="EMBL" id="AP021876">
    <property type="protein sequence ID" value="BBO82754.1"/>
    <property type="molecule type" value="Genomic_DNA"/>
</dbReference>
<dbReference type="GO" id="GO:0008107">
    <property type="term" value="F:galactoside 2-alpha-L-fucosyltransferase activity"/>
    <property type="evidence" value="ECO:0007669"/>
    <property type="project" value="InterPro"/>
</dbReference>
<evidence type="ECO:0000313" key="3">
    <source>
        <dbReference type="EMBL" id="BBO82754.1"/>
    </source>
</evidence>
<dbReference type="InterPro" id="IPR002516">
    <property type="entry name" value="Glyco_trans_11"/>
</dbReference>
<proteinExistence type="predicted"/>
<dbReference type="KEGG" id="dov:DSCO28_33200"/>
<evidence type="ECO:0008006" key="5">
    <source>
        <dbReference type="Google" id="ProtNLM"/>
    </source>
</evidence>
<organism evidence="3 4">
    <name type="scientific">Desulfosarcina ovata subsp. sediminis</name>
    <dbReference type="NCBI Taxonomy" id="885957"/>
    <lineage>
        <taxon>Bacteria</taxon>
        <taxon>Pseudomonadati</taxon>
        <taxon>Thermodesulfobacteriota</taxon>
        <taxon>Desulfobacteria</taxon>
        <taxon>Desulfobacterales</taxon>
        <taxon>Desulfosarcinaceae</taxon>
        <taxon>Desulfosarcina</taxon>
    </lineage>
</organism>
<evidence type="ECO:0000313" key="4">
    <source>
        <dbReference type="Proteomes" id="UP000425960"/>
    </source>
</evidence>
<reference evidence="3 4" key="1">
    <citation type="submission" date="2019-11" db="EMBL/GenBank/DDBJ databases">
        <title>Comparative genomics of hydrocarbon-degrading Desulfosarcina strains.</title>
        <authorList>
            <person name="Watanabe M."/>
            <person name="Kojima H."/>
            <person name="Fukui M."/>
        </authorList>
    </citation>
    <scope>NUCLEOTIDE SEQUENCE [LARGE SCALE GENOMIC DNA]</scope>
    <source>
        <strain evidence="3 4">28bB2T</strain>
    </source>
</reference>
<dbReference type="RefSeq" id="WP_155323127.1">
    <property type="nucleotide sequence ID" value="NZ_AP021876.1"/>
</dbReference>
<keyword evidence="1" id="KW-0328">Glycosyltransferase</keyword>
<sequence>MIILSYMPGQLGNSLVYFSHFIAFGREVGIRIINPAFWNYSDYFKGPKNSFFSSYPENVAGILLPLFSKSLVQGIFSRIRITYLNSTKSIFKIKTIVANDMQDHFIISEAYKQGKFGKNEIIFPHGYFFRDPKNLIKHKDTVISYFSLCPEFLKKVEFTDKLARKNCELLIGIHIRQGDYRNYVNGKYFYTIQDYTNMMKGIEKLLVGKKITFLICSDSVLSESMFSGLSCLVSNGNAVEDMYSLSNCDFIAGPPSSFSAWAAFYGDVPLYIMWTPTPPISLKEFSRYDVPPV</sequence>
<protein>
    <recommendedName>
        <fullName evidence="5">Alpha-1,2-fucosyltransferase</fullName>
    </recommendedName>
</protein>
<evidence type="ECO:0000256" key="2">
    <source>
        <dbReference type="ARBA" id="ARBA00022679"/>
    </source>
</evidence>
<gene>
    <name evidence="3" type="ORF">DSCO28_33200</name>
</gene>